<comment type="caution">
    <text evidence="1">The sequence shown here is derived from an EMBL/GenBank/DDBJ whole genome shotgun (WGS) entry which is preliminary data.</text>
</comment>
<dbReference type="RefSeq" id="WP_339944732.1">
    <property type="nucleotide sequence ID" value="NZ_BAABGA010000008.1"/>
</dbReference>
<dbReference type="PROSITE" id="PS51257">
    <property type="entry name" value="PROKAR_LIPOPROTEIN"/>
    <property type="match status" value="1"/>
</dbReference>
<keyword evidence="2" id="KW-1185">Reference proteome</keyword>
<evidence type="ECO:0000313" key="1">
    <source>
        <dbReference type="EMBL" id="GAA4445706.1"/>
    </source>
</evidence>
<gene>
    <name evidence="1" type="ORF">GCM10023156_05650</name>
</gene>
<evidence type="ECO:0000313" key="2">
    <source>
        <dbReference type="Proteomes" id="UP001500840"/>
    </source>
</evidence>
<organism evidence="1 2">
    <name type="scientific">Novipirellula rosea</name>
    <dbReference type="NCBI Taxonomy" id="1031540"/>
    <lineage>
        <taxon>Bacteria</taxon>
        <taxon>Pseudomonadati</taxon>
        <taxon>Planctomycetota</taxon>
        <taxon>Planctomycetia</taxon>
        <taxon>Pirellulales</taxon>
        <taxon>Pirellulaceae</taxon>
        <taxon>Novipirellula</taxon>
    </lineage>
</organism>
<reference evidence="2" key="1">
    <citation type="journal article" date="2019" name="Int. J. Syst. Evol. Microbiol.">
        <title>The Global Catalogue of Microorganisms (GCM) 10K type strain sequencing project: providing services to taxonomists for standard genome sequencing and annotation.</title>
        <authorList>
            <consortium name="The Broad Institute Genomics Platform"/>
            <consortium name="The Broad Institute Genome Sequencing Center for Infectious Disease"/>
            <person name="Wu L."/>
            <person name="Ma J."/>
        </authorList>
    </citation>
    <scope>NUCLEOTIDE SEQUENCE [LARGE SCALE GENOMIC DNA]</scope>
    <source>
        <strain evidence="2">JCM 17759</strain>
    </source>
</reference>
<proteinExistence type="predicted"/>
<protein>
    <submittedName>
        <fullName evidence="1">Uncharacterized protein</fullName>
    </submittedName>
</protein>
<dbReference type="Proteomes" id="UP001500840">
    <property type="component" value="Unassembled WGS sequence"/>
</dbReference>
<accession>A0ABP8M9M8</accession>
<sequence length="55" mass="5982">MRGWLYSLLLVPFLLGCGDDGNRVVDTSNRPPREPVSEAEMDALMSGDAMDASKP</sequence>
<name>A0ABP8M9M8_9BACT</name>
<dbReference type="EMBL" id="BAABGA010000008">
    <property type="protein sequence ID" value="GAA4445706.1"/>
    <property type="molecule type" value="Genomic_DNA"/>
</dbReference>